<dbReference type="AlphaFoldDB" id="A0A840CTF1"/>
<feature type="transmembrane region" description="Helical" evidence="1">
    <location>
        <begin position="39"/>
        <end position="58"/>
    </location>
</feature>
<feature type="transmembrane region" description="Helical" evidence="1">
    <location>
        <begin position="12"/>
        <end position="33"/>
    </location>
</feature>
<keyword evidence="1" id="KW-0812">Transmembrane</keyword>
<keyword evidence="1" id="KW-1133">Transmembrane helix</keyword>
<accession>A0A840CTF1</accession>
<dbReference type="Proteomes" id="UP000555103">
    <property type="component" value="Unassembled WGS sequence"/>
</dbReference>
<organism evidence="2 3">
    <name type="scientific">Dysgonomonas hofstadii</name>
    <dbReference type="NCBI Taxonomy" id="637886"/>
    <lineage>
        <taxon>Bacteria</taxon>
        <taxon>Pseudomonadati</taxon>
        <taxon>Bacteroidota</taxon>
        <taxon>Bacteroidia</taxon>
        <taxon>Bacteroidales</taxon>
        <taxon>Dysgonomonadaceae</taxon>
        <taxon>Dysgonomonas</taxon>
    </lineage>
</organism>
<proteinExistence type="predicted"/>
<keyword evidence="3" id="KW-1185">Reference proteome</keyword>
<reference evidence="2 3" key="1">
    <citation type="submission" date="2020-08" db="EMBL/GenBank/DDBJ databases">
        <title>Genomic Encyclopedia of Type Strains, Phase IV (KMG-IV): sequencing the most valuable type-strain genomes for metagenomic binning, comparative biology and taxonomic classification.</title>
        <authorList>
            <person name="Goeker M."/>
        </authorList>
    </citation>
    <scope>NUCLEOTIDE SEQUENCE [LARGE SCALE GENOMIC DNA]</scope>
    <source>
        <strain evidence="2 3">DSM 104969</strain>
    </source>
</reference>
<gene>
    <name evidence="2" type="ORF">GGR21_002868</name>
</gene>
<comment type="caution">
    <text evidence="2">The sequence shown here is derived from an EMBL/GenBank/DDBJ whole genome shotgun (WGS) entry which is preliminary data.</text>
</comment>
<keyword evidence="1" id="KW-0472">Membrane</keyword>
<sequence>MLRKIGSFMATIGLLAIVLNFLDMVPKLLAWIYLWGDAVAWVIMIAITVIGAVLWLLGRNAATE</sequence>
<protein>
    <submittedName>
        <fullName evidence="2">Uncharacterized protein</fullName>
    </submittedName>
</protein>
<evidence type="ECO:0000256" key="1">
    <source>
        <dbReference type="SAM" id="Phobius"/>
    </source>
</evidence>
<name>A0A840CTF1_9BACT</name>
<evidence type="ECO:0000313" key="2">
    <source>
        <dbReference type="EMBL" id="MBB4036954.1"/>
    </source>
</evidence>
<evidence type="ECO:0000313" key="3">
    <source>
        <dbReference type="Proteomes" id="UP000555103"/>
    </source>
</evidence>
<dbReference type="RefSeq" id="WP_183307836.1">
    <property type="nucleotide sequence ID" value="NZ_JACIEP010000010.1"/>
</dbReference>
<dbReference type="EMBL" id="JACIEP010000010">
    <property type="protein sequence ID" value="MBB4036954.1"/>
    <property type="molecule type" value="Genomic_DNA"/>
</dbReference>